<dbReference type="InterPro" id="IPR029044">
    <property type="entry name" value="Nucleotide-diphossugar_trans"/>
</dbReference>
<evidence type="ECO:0000259" key="1">
    <source>
        <dbReference type="Pfam" id="PF00535"/>
    </source>
</evidence>
<dbReference type="Pfam" id="PF00535">
    <property type="entry name" value="Glycos_transf_2"/>
    <property type="match status" value="1"/>
</dbReference>
<dbReference type="PANTHER" id="PTHR43685:SF11">
    <property type="entry name" value="GLYCOSYLTRANSFERASE TAGX-RELATED"/>
    <property type="match status" value="1"/>
</dbReference>
<evidence type="ECO:0000313" key="2">
    <source>
        <dbReference type="EMBL" id="GGC32226.1"/>
    </source>
</evidence>
<sequence length="308" mass="35957">MPTVSVIIPNYNHAKYLRRRIDSVLAQTFQDFEIILLDDCSTDGSQDIIESYRGNTSVSHIVYNEENSGSPFKQWEKGIVLAKGKYIWIAESDDWCECNLLASLLPPLEADSRCVISYCQCYMVDDEGRIKSQSHYPRLQESLRGDRFVREHMVKGNAIWNASMAIWRRELYAGLKKDFLDYRFCGDWLFWIRLALTGTVNIDGRALNYFRKHDGDVSGPAYSSGYNFVEELHLLSTVYKEGIIGDVEYKVGYKAKFRDFWRRRQRFDTQVQNTIMSYFRKPASKKTSYVKVLGSAIWDNWKHPSRKH</sequence>
<dbReference type="Proteomes" id="UP000597338">
    <property type="component" value="Unassembled WGS sequence"/>
</dbReference>
<evidence type="ECO:0000313" key="3">
    <source>
        <dbReference type="Proteomes" id="UP000597338"/>
    </source>
</evidence>
<dbReference type="EMBL" id="BMIK01000008">
    <property type="protein sequence ID" value="GGC32226.1"/>
    <property type="molecule type" value="Genomic_DNA"/>
</dbReference>
<dbReference type="RefSeq" id="WP_188751267.1">
    <property type="nucleotide sequence ID" value="NZ_BMIK01000008.1"/>
</dbReference>
<feature type="domain" description="Glycosyltransferase 2-like" evidence="1">
    <location>
        <begin position="5"/>
        <end position="144"/>
    </location>
</feature>
<dbReference type="InterPro" id="IPR001173">
    <property type="entry name" value="Glyco_trans_2-like"/>
</dbReference>
<protein>
    <recommendedName>
        <fullName evidence="1">Glycosyltransferase 2-like domain-containing protein</fullName>
    </recommendedName>
</protein>
<dbReference type="Gene3D" id="3.90.550.10">
    <property type="entry name" value="Spore Coat Polysaccharide Biosynthesis Protein SpsA, Chain A"/>
    <property type="match status" value="1"/>
</dbReference>
<name>A0ABQ1LZF1_9SPHI</name>
<dbReference type="InterPro" id="IPR050834">
    <property type="entry name" value="Glycosyltransf_2"/>
</dbReference>
<dbReference type="PANTHER" id="PTHR43685">
    <property type="entry name" value="GLYCOSYLTRANSFERASE"/>
    <property type="match status" value="1"/>
</dbReference>
<keyword evidence="3" id="KW-1185">Reference proteome</keyword>
<gene>
    <name evidence="2" type="ORF">GCM10011386_25450</name>
</gene>
<comment type="caution">
    <text evidence="2">The sequence shown here is derived from an EMBL/GenBank/DDBJ whole genome shotgun (WGS) entry which is preliminary data.</text>
</comment>
<dbReference type="SUPFAM" id="SSF53448">
    <property type="entry name" value="Nucleotide-diphospho-sugar transferases"/>
    <property type="match status" value="1"/>
</dbReference>
<organism evidence="2 3">
    <name type="scientific">Parapedobacter defluvii</name>
    <dbReference type="NCBI Taxonomy" id="2045106"/>
    <lineage>
        <taxon>Bacteria</taxon>
        <taxon>Pseudomonadati</taxon>
        <taxon>Bacteroidota</taxon>
        <taxon>Sphingobacteriia</taxon>
        <taxon>Sphingobacteriales</taxon>
        <taxon>Sphingobacteriaceae</taxon>
        <taxon>Parapedobacter</taxon>
    </lineage>
</organism>
<accession>A0ABQ1LZF1</accession>
<reference evidence="3" key="1">
    <citation type="journal article" date="2019" name="Int. J. Syst. Evol. Microbiol.">
        <title>The Global Catalogue of Microorganisms (GCM) 10K type strain sequencing project: providing services to taxonomists for standard genome sequencing and annotation.</title>
        <authorList>
            <consortium name="The Broad Institute Genomics Platform"/>
            <consortium name="The Broad Institute Genome Sequencing Center for Infectious Disease"/>
            <person name="Wu L."/>
            <person name="Ma J."/>
        </authorList>
    </citation>
    <scope>NUCLEOTIDE SEQUENCE [LARGE SCALE GENOMIC DNA]</scope>
    <source>
        <strain evidence="3">CGMCC 1.15342</strain>
    </source>
</reference>
<proteinExistence type="predicted"/>